<name>A0ABT2YVA0_9GAMM</name>
<dbReference type="Pfam" id="PF13419">
    <property type="entry name" value="HAD_2"/>
    <property type="match status" value="1"/>
</dbReference>
<dbReference type="EMBL" id="JAOVZB010000006">
    <property type="protein sequence ID" value="MCV2403793.1"/>
    <property type="molecule type" value="Genomic_DNA"/>
</dbReference>
<dbReference type="Gene3D" id="1.10.150.240">
    <property type="entry name" value="Putative phosphatase, domain 2"/>
    <property type="match status" value="1"/>
</dbReference>
<proteinExistence type="predicted"/>
<dbReference type="InterPro" id="IPR036412">
    <property type="entry name" value="HAD-like_sf"/>
</dbReference>
<dbReference type="InterPro" id="IPR023198">
    <property type="entry name" value="PGP-like_dom2"/>
</dbReference>
<dbReference type="Proteomes" id="UP001209713">
    <property type="component" value="Unassembled WGS sequence"/>
</dbReference>
<dbReference type="InterPro" id="IPR023214">
    <property type="entry name" value="HAD_sf"/>
</dbReference>
<sequence length="218" mass="24233">MPKGEVLHHVMFDIDRTLVKSYDFDEECFISAISEVLGHEVDSDWSSYKHVSDTGILNEHLERRGITSGLEEIHHLVKQAFVLKTKKYLAKNPAAEVAGASDLIETLKQHDSVSLSIATGGWREAALLKLQSAGIDFSGVTIASSSDHYSRIEIMKMAKKKARVSEKAPVTYFGDAEWDKNACNDLGYNFVLVGNRMQHKSSVNNLKNTSHILSLISI</sequence>
<comment type="caution">
    <text evidence="1">The sequence shown here is derived from an EMBL/GenBank/DDBJ whole genome shotgun (WGS) entry which is preliminary data.</text>
</comment>
<organism evidence="1 2">
    <name type="scientific">Marinomonas sargassi</name>
    <dbReference type="NCBI Taxonomy" id="2984494"/>
    <lineage>
        <taxon>Bacteria</taxon>
        <taxon>Pseudomonadati</taxon>
        <taxon>Pseudomonadota</taxon>
        <taxon>Gammaproteobacteria</taxon>
        <taxon>Oceanospirillales</taxon>
        <taxon>Oceanospirillaceae</taxon>
        <taxon>Marinomonas</taxon>
    </lineage>
</organism>
<dbReference type="SUPFAM" id="SSF56784">
    <property type="entry name" value="HAD-like"/>
    <property type="match status" value="1"/>
</dbReference>
<gene>
    <name evidence="1" type="ORF">OFY17_13045</name>
</gene>
<evidence type="ECO:0000313" key="1">
    <source>
        <dbReference type="EMBL" id="MCV2403793.1"/>
    </source>
</evidence>
<protein>
    <submittedName>
        <fullName evidence="1">HAD hydrolase-like protein</fullName>
    </submittedName>
</protein>
<keyword evidence="2" id="KW-1185">Reference proteome</keyword>
<evidence type="ECO:0000313" key="2">
    <source>
        <dbReference type="Proteomes" id="UP001209713"/>
    </source>
</evidence>
<reference evidence="1 2" key="1">
    <citation type="submission" date="2022-10" db="EMBL/GenBank/DDBJ databases">
        <title>Marinomonas transparenta sp. nov. and Marinomonas sargassi sp. nov., isolated from marine alga (Sargassum natans (L.) Gaillon).</title>
        <authorList>
            <person name="Wang Y."/>
        </authorList>
    </citation>
    <scope>NUCLEOTIDE SEQUENCE [LARGE SCALE GENOMIC DNA]</scope>
    <source>
        <strain evidence="1 2">C2222</strain>
    </source>
</reference>
<dbReference type="InterPro" id="IPR041492">
    <property type="entry name" value="HAD_2"/>
</dbReference>
<dbReference type="Gene3D" id="3.40.50.1000">
    <property type="entry name" value="HAD superfamily/HAD-like"/>
    <property type="match status" value="1"/>
</dbReference>
<dbReference type="RefSeq" id="WP_263531175.1">
    <property type="nucleotide sequence ID" value="NZ_JAOVZB010000006.1"/>
</dbReference>
<accession>A0ABT2YVA0</accession>